<organism evidence="6 7">
    <name type="scientific">Turicimonas muris</name>
    <dbReference type="NCBI Taxonomy" id="1796652"/>
    <lineage>
        <taxon>Bacteria</taxon>
        <taxon>Pseudomonadati</taxon>
        <taxon>Pseudomonadota</taxon>
        <taxon>Betaproteobacteria</taxon>
        <taxon>Burkholderiales</taxon>
        <taxon>Sutterellaceae</taxon>
        <taxon>Turicimonas</taxon>
    </lineage>
</organism>
<dbReference type="InterPro" id="IPR001608">
    <property type="entry name" value="Ala_racemase_N"/>
</dbReference>
<comment type="similarity">
    <text evidence="2 4">Belongs to the pyridoxal phosphate-binding protein YggS/PROSC family.</text>
</comment>
<accession>A0A227KAX7</accession>
<dbReference type="GeneID" id="78361279"/>
<dbReference type="PANTHER" id="PTHR10146:SF14">
    <property type="entry name" value="PYRIDOXAL PHOSPHATE HOMEOSTASIS PROTEIN"/>
    <property type="match status" value="1"/>
</dbReference>
<proteinExistence type="inferred from homology"/>
<dbReference type="GO" id="GO:0030170">
    <property type="term" value="F:pyridoxal phosphate binding"/>
    <property type="evidence" value="ECO:0007669"/>
    <property type="project" value="UniProtKB-UniRule"/>
</dbReference>
<feature type="modified residue" description="N6-(pyridoxal phosphate)lysine" evidence="2 3">
    <location>
        <position position="40"/>
    </location>
</feature>
<dbReference type="AlphaFoldDB" id="A0A227KAX7"/>
<dbReference type="Pfam" id="PF01168">
    <property type="entry name" value="Ala_racemase_N"/>
    <property type="match status" value="1"/>
</dbReference>
<dbReference type="EMBL" id="NHMP01000010">
    <property type="protein sequence ID" value="OXE44522.1"/>
    <property type="molecule type" value="Genomic_DNA"/>
</dbReference>
<name>A0A227KAX7_9BURK</name>
<dbReference type="SUPFAM" id="SSF51419">
    <property type="entry name" value="PLP-binding barrel"/>
    <property type="match status" value="1"/>
</dbReference>
<keyword evidence="7" id="KW-1185">Reference proteome</keyword>
<dbReference type="CDD" id="cd06824">
    <property type="entry name" value="PLPDE_III_Yggs_like"/>
    <property type="match status" value="1"/>
</dbReference>
<protein>
    <recommendedName>
        <fullName evidence="2">Pyridoxal phosphate homeostasis protein</fullName>
        <shortName evidence="2">PLP homeostasis protein</shortName>
    </recommendedName>
</protein>
<evidence type="ECO:0000256" key="1">
    <source>
        <dbReference type="ARBA" id="ARBA00022898"/>
    </source>
</evidence>
<evidence type="ECO:0000256" key="2">
    <source>
        <dbReference type="HAMAP-Rule" id="MF_02087"/>
    </source>
</evidence>
<dbReference type="Proteomes" id="UP000214610">
    <property type="component" value="Unassembled WGS sequence"/>
</dbReference>
<evidence type="ECO:0000313" key="7">
    <source>
        <dbReference type="Proteomes" id="UP000214610"/>
    </source>
</evidence>
<comment type="function">
    <text evidence="2">Pyridoxal 5'-phosphate (PLP)-binding protein, which is involved in PLP homeostasis.</text>
</comment>
<feature type="domain" description="Alanine racemase N-terminal" evidence="5">
    <location>
        <begin position="17"/>
        <end position="234"/>
    </location>
</feature>
<dbReference type="InterPro" id="IPR011078">
    <property type="entry name" value="PyrdxlP_homeostasis"/>
</dbReference>
<dbReference type="RefSeq" id="WP_066592433.1">
    <property type="nucleotide sequence ID" value="NZ_CAJTBZ010000045.1"/>
</dbReference>
<evidence type="ECO:0000256" key="3">
    <source>
        <dbReference type="PIRSR" id="PIRSR004848-1"/>
    </source>
</evidence>
<dbReference type="NCBIfam" id="TIGR00044">
    <property type="entry name" value="YggS family pyridoxal phosphate-dependent enzyme"/>
    <property type="match status" value="1"/>
</dbReference>
<dbReference type="PIRSF" id="PIRSF004848">
    <property type="entry name" value="YBL036c_PLPDEIII"/>
    <property type="match status" value="1"/>
</dbReference>
<sequence>MSELKPGLCSRFTEIKNKLKEAEKSVDRKEGSVELLPVSKTFGIEAIIEGVKCGMTSFGENYVQEGCSKIDLCRNLFPNNSLTWHLIGPLQSNKTRLVAERFDWVQTIDRVKIAQRLSDQRPAEMRPLNVLIEVNISNQESKSGVAPEQVRALADELLKMPNLKLRGLMCIPEPGETPEEKLIPLRAMKTLFDRLKEEGYEFDTLSMGMSGDMAEAVQAGSTMVRVGTAIFGPRQYTTQG</sequence>
<evidence type="ECO:0000259" key="5">
    <source>
        <dbReference type="Pfam" id="PF01168"/>
    </source>
</evidence>
<evidence type="ECO:0000313" key="6">
    <source>
        <dbReference type="EMBL" id="OXE44522.1"/>
    </source>
</evidence>
<dbReference type="HAMAP" id="MF_02087">
    <property type="entry name" value="PLP_homeostasis"/>
    <property type="match status" value="1"/>
</dbReference>
<keyword evidence="1 2" id="KW-0663">Pyridoxal phosphate</keyword>
<dbReference type="Gene3D" id="3.20.20.10">
    <property type="entry name" value="Alanine racemase"/>
    <property type="match status" value="1"/>
</dbReference>
<evidence type="ECO:0000256" key="4">
    <source>
        <dbReference type="RuleBase" id="RU004514"/>
    </source>
</evidence>
<dbReference type="PANTHER" id="PTHR10146">
    <property type="entry name" value="PROLINE SYNTHETASE CO-TRANSCRIBED BACTERIAL HOMOLOG PROTEIN"/>
    <property type="match status" value="1"/>
</dbReference>
<dbReference type="FunFam" id="3.20.20.10:FF:000018">
    <property type="entry name" value="Pyridoxal phosphate homeostasis protein"/>
    <property type="match status" value="1"/>
</dbReference>
<dbReference type="InterPro" id="IPR029066">
    <property type="entry name" value="PLP-binding_barrel"/>
</dbReference>
<reference evidence="7" key="1">
    <citation type="submission" date="2017-05" db="EMBL/GenBank/DDBJ databases">
        <title>Improved OligoMM genomes.</title>
        <authorList>
            <person name="Garzetti D."/>
        </authorList>
    </citation>
    <scope>NUCLEOTIDE SEQUENCE [LARGE SCALE GENOMIC DNA]</scope>
    <source>
        <strain evidence="7">YL45</strain>
    </source>
</reference>
<comment type="caution">
    <text evidence="6">The sequence shown here is derived from an EMBL/GenBank/DDBJ whole genome shotgun (WGS) entry which is preliminary data.</text>
</comment>
<gene>
    <name evidence="6" type="ORF">ADH67_11590</name>
</gene>
<comment type="cofactor">
    <cofactor evidence="3">
        <name>pyridoxal 5'-phosphate</name>
        <dbReference type="ChEBI" id="CHEBI:597326"/>
    </cofactor>
</comment>